<feature type="active site" description="Proton acceptor" evidence="6">
    <location>
        <position position="327"/>
    </location>
</feature>
<evidence type="ECO:0000256" key="10">
    <source>
        <dbReference type="SAM" id="MobiDB-lite"/>
    </source>
</evidence>
<feature type="cross-link" description="Glycyl lysine isopeptide (Lys-Gly) (interchain with G-Cter in SUMO2)" evidence="8">
    <location>
        <position position="329"/>
    </location>
</feature>
<keyword evidence="2 9" id="KW-0808">Transferase</keyword>
<feature type="compositionally biased region" description="Low complexity" evidence="10">
    <location>
        <begin position="23"/>
        <end position="39"/>
    </location>
</feature>
<dbReference type="PROSITE" id="PS00108">
    <property type="entry name" value="PROTEIN_KINASE_ST"/>
    <property type="match status" value="1"/>
</dbReference>
<keyword evidence="1 9" id="KW-0723">Serine/threonine-protein kinase</keyword>
<dbReference type="SMART" id="SM00220">
    <property type="entry name" value="S_TKc"/>
    <property type="match status" value="1"/>
</dbReference>
<reference evidence="12" key="1">
    <citation type="journal article" date="2022" name="DNA Res.">
        <title>Genome analysis of five recently described species of the CUG-Ser clade uncovers Candida theae as a new hybrid lineage with pathogenic potential in the Candida parapsilosis species complex.</title>
        <authorList>
            <person name="Mixao V."/>
            <person name="Del Olmo V."/>
            <person name="Hegedusova E."/>
            <person name="Saus E."/>
            <person name="Pryszcz L."/>
            <person name="Cillingova A."/>
            <person name="Nosek J."/>
            <person name="Gabaldon T."/>
        </authorList>
    </citation>
    <scope>NUCLEOTIDE SEQUENCE</scope>
    <source>
        <strain evidence="12">CBS 10844</strain>
    </source>
</reference>
<comment type="catalytic activity">
    <reaction evidence="9">
        <text>L-seryl-[protein] + ATP = O-phospho-L-seryl-[protein] + ADP + H(+)</text>
        <dbReference type="Rhea" id="RHEA:17989"/>
        <dbReference type="Rhea" id="RHEA-COMP:9863"/>
        <dbReference type="Rhea" id="RHEA-COMP:11604"/>
        <dbReference type="ChEBI" id="CHEBI:15378"/>
        <dbReference type="ChEBI" id="CHEBI:29999"/>
        <dbReference type="ChEBI" id="CHEBI:30616"/>
        <dbReference type="ChEBI" id="CHEBI:83421"/>
        <dbReference type="ChEBI" id="CHEBI:456216"/>
        <dbReference type="EC" id="2.7.11.1"/>
    </reaction>
</comment>
<dbReference type="EC" id="2.7.11.1" evidence="9"/>
<keyword evidence="3 7" id="KW-0547">Nucleotide-binding</keyword>
<evidence type="ECO:0000256" key="4">
    <source>
        <dbReference type="ARBA" id="ARBA00022777"/>
    </source>
</evidence>
<evidence type="ECO:0000256" key="1">
    <source>
        <dbReference type="ARBA" id="ARBA00022527"/>
    </source>
</evidence>
<dbReference type="GO" id="GO:0004674">
    <property type="term" value="F:protein serine/threonine kinase activity"/>
    <property type="evidence" value="ECO:0007669"/>
    <property type="project" value="UniProtKB-KW"/>
</dbReference>
<dbReference type="FunFam" id="3.30.200.20:FF:000042">
    <property type="entry name" value="Aurora kinase A"/>
    <property type="match status" value="1"/>
</dbReference>
<feature type="compositionally biased region" description="Basic and acidic residues" evidence="10">
    <location>
        <begin position="41"/>
        <end position="51"/>
    </location>
</feature>
<dbReference type="InterPro" id="IPR000719">
    <property type="entry name" value="Prot_kinase_dom"/>
</dbReference>
<evidence type="ECO:0000256" key="9">
    <source>
        <dbReference type="RuleBase" id="RU367134"/>
    </source>
</evidence>
<dbReference type="InterPro" id="IPR008271">
    <property type="entry name" value="Ser/Thr_kinase_AS"/>
</dbReference>
<protein>
    <recommendedName>
        <fullName evidence="9">Aurora kinase</fullName>
        <ecNumber evidence="9">2.7.11.1</ecNumber>
    </recommendedName>
</protein>
<organism evidence="12 13">
    <name type="scientific">Candida oxycetoniae</name>
    <dbReference type="NCBI Taxonomy" id="497107"/>
    <lineage>
        <taxon>Eukaryota</taxon>
        <taxon>Fungi</taxon>
        <taxon>Dikarya</taxon>
        <taxon>Ascomycota</taxon>
        <taxon>Saccharomycotina</taxon>
        <taxon>Pichiomycetes</taxon>
        <taxon>Debaryomycetaceae</taxon>
        <taxon>Candida/Lodderomyces clade</taxon>
        <taxon>Candida</taxon>
    </lineage>
</organism>
<dbReference type="InterPro" id="IPR030616">
    <property type="entry name" value="Aur-like"/>
</dbReference>
<feature type="binding site" evidence="7">
    <location>
        <begin position="331"/>
        <end position="332"/>
    </location>
    <ligand>
        <name>ATP</name>
        <dbReference type="ChEBI" id="CHEBI:30616"/>
    </ligand>
</feature>
<dbReference type="AlphaFoldDB" id="A0AAI9SUP7"/>
<comment type="caution">
    <text evidence="12">The sequence shown here is derived from an EMBL/GenBank/DDBJ whole genome shotgun (WGS) entry which is preliminary data.</text>
</comment>
<feature type="region of interest" description="Disordered" evidence="10">
    <location>
        <begin position="1"/>
        <end position="119"/>
    </location>
</feature>
<evidence type="ECO:0000256" key="8">
    <source>
        <dbReference type="PIRSR" id="PIRSR630616-3"/>
    </source>
</evidence>
<dbReference type="Pfam" id="PF00069">
    <property type="entry name" value="Pkinase"/>
    <property type="match status" value="2"/>
</dbReference>
<dbReference type="GeneID" id="73381718"/>
<dbReference type="Proteomes" id="UP001202479">
    <property type="component" value="Unassembled WGS sequence"/>
</dbReference>
<dbReference type="RefSeq" id="XP_049178790.1">
    <property type="nucleotide sequence ID" value="XM_049325508.1"/>
</dbReference>
<evidence type="ECO:0000256" key="3">
    <source>
        <dbReference type="ARBA" id="ARBA00022741"/>
    </source>
</evidence>
<dbReference type="InterPro" id="IPR011009">
    <property type="entry name" value="Kinase-like_dom_sf"/>
</dbReference>
<comment type="similarity">
    <text evidence="9">Belongs to the protein kinase superfamily. Ser/Thr protein kinase family. Aurora subfamily.</text>
</comment>
<evidence type="ECO:0000256" key="6">
    <source>
        <dbReference type="PIRSR" id="PIRSR630616-1"/>
    </source>
</evidence>
<gene>
    <name evidence="12" type="ORF">KGF56_004103</name>
</gene>
<dbReference type="Gene3D" id="1.10.510.10">
    <property type="entry name" value="Transferase(Phosphotransferase) domain 1"/>
    <property type="match status" value="2"/>
</dbReference>
<evidence type="ECO:0000313" key="13">
    <source>
        <dbReference type="Proteomes" id="UP001202479"/>
    </source>
</evidence>
<dbReference type="SUPFAM" id="SSF56112">
    <property type="entry name" value="Protein kinase-like (PK-like)"/>
    <property type="match status" value="1"/>
</dbReference>
<comment type="catalytic activity">
    <reaction evidence="9">
        <text>L-threonyl-[protein] + ATP = O-phospho-L-threonyl-[protein] + ADP + H(+)</text>
        <dbReference type="Rhea" id="RHEA:46608"/>
        <dbReference type="Rhea" id="RHEA-COMP:11060"/>
        <dbReference type="Rhea" id="RHEA-COMP:11605"/>
        <dbReference type="ChEBI" id="CHEBI:15378"/>
        <dbReference type="ChEBI" id="CHEBI:30013"/>
        <dbReference type="ChEBI" id="CHEBI:30616"/>
        <dbReference type="ChEBI" id="CHEBI:61977"/>
        <dbReference type="ChEBI" id="CHEBI:456216"/>
        <dbReference type="EC" id="2.7.11.1"/>
    </reaction>
</comment>
<evidence type="ECO:0000313" key="12">
    <source>
        <dbReference type="EMBL" id="KAI3403043.2"/>
    </source>
</evidence>
<sequence length="517" mass="58168">MSSLPYMRLSQEKKERKPLARVSNSSTNINNSFNTSSTNEFKVHKPVKEKSQSGSHYYQKNKENYSNSSTRRKSRVKDVSAATHQATAATPRSIPKHSSSLSPHSFTRTSHYQQSRVLSKVSSSLSSSPFVESPRSSDHNQPILHLKTASKINTPARQLNNPQKQSQTQQSHKASTTATVTATATTNTISTIQLQPPIPSFEDFEIGRTLGKGKIGQVYLAKHLPSDHLVALKIMNKKLIMKHGIERNFRREVEIQSQLNHENITRLYTWFHDSINVYLVLEYSIGGELYNLLKSRKRFTNQLASCYIYQITHALSYIHQRGIIHRDLKPENIMVSKNNSVVKLSDFGWSAYTHTHIPNLNPAASASASASAASASASASASAATTITASPSSLVATPPPSATFANRRNTFCGTIDYLPPEMIEKQPHDKAVDIWAMGVLIYEFLVGKPPFEEIDASATYRRIVRVDLKFPKWIDPDARDLIIKLLRKRPSERLSLNEVFRHPWILKNKCHWPKIET</sequence>
<accession>A0AAI9SUP7</accession>
<feature type="binding site" evidence="7">
    <location>
        <position position="346"/>
    </location>
    <ligand>
        <name>ATP</name>
        <dbReference type="ChEBI" id="CHEBI:30616"/>
    </ligand>
</feature>
<keyword evidence="13" id="KW-1185">Reference proteome</keyword>
<dbReference type="PANTHER" id="PTHR24350">
    <property type="entry name" value="SERINE/THREONINE-PROTEIN KINASE IAL-RELATED"/>
    <property type="match status" value="1"/>
</dbReference>
<dbReference type="EMBL" id="JAHUZD010000138">
    <property type="protein sequence ID" value="KAI3403043.2"/>
    <property type="molecule type" value="Genomic_DNA"/>
</dbReference>
<feature type="compositionally biased region" description="Polar residues" evidence="10">
    <location>
        <begin position="82"/>
        <end position="114"/>
    </location>
</feature>
<name>A0AAI9SUP7_9ASCO</name>
<feature type="binding site" evidence="7">
    <location>
        <position position="233"/>
    </location>
    <ligand>
        <name>ATP</name>
        <dbReference type="ChEBI" id="CHEBI:30616"/>
    </ligand>
</feature>
<evidence type="ECO:0000259" key="11">
    <source>
        <dbReference type="PROSITE" id="PS50011"/>
    </source>
</evidence>
<feature type="compositionally biased region" description="Polar residues" evidence="10">
    <location>
        <begin position="52"/>
        <end position="69"/>
    </location>
</feature>
<keyword evidence="5 7" id="KW-0067">ATP-binding</keyword>
<keyword evidence="4 9" id="KW-0418">Kinase</keyword>
<dbReference type="CDD" id="cd14007">
    <property type="entry name" value="STKc_Aurora"/>
    <property type="match status" value="1"/>
</dbReference>
<feature type="binding site" evidence="7">
    <location>
        <position position="214"/>
    </location>
    <ligand>
        <name>ATP</name>
        <dbReference type="ChEBI" id="CHEBI:30616"/>
    </ligand>
</feature>
<dbReference type="GO" id="GO:0005524">
    <property type="term" value="F:ATP binding"/>
    <property type="evidence" value="ECO:0007669"/>
    <property type="project" value="UniProtKB-UniRule"/>
</dbReference>
<evidence type="ECO:0000256" key="7">
    <source>
        <dbReference type="PIRSR" id="PIRSR630616-2"/>
    </source>
</evidence>
<dbReference type="PROSITE" id="PS50011">
    <property type="entry name" value="PROTEIN_KINASE_DOM"/>
    <property type="match status" value="1"/>
</dbReference>
<feature type="domain" description="Protein kinase" evidence="11">
    <location>
        <begin position="204"/>
        <end position="505"/>
    </location>
</feature>
<proteinExistence type="inferred from homology"/>
<evidence type="ECO:0000256" key="2">
    <source>
        <dbReference type="ARBA" id="ARBA00022679"/>
    </source>
</evidence>
<evidence type="ECO:0000256" key="5">
    <source>
        <dbReference type="ARBA" id="ARBA00022840"/>
    </source>
</evidence>